<name>A0A4Y7THF4_COPMI</name>
<comment type="caution">
    <text evidence="1">The sequence shown here is derived from an EMBL/GenBank/DDBJ whole genome shotgun (WGS) entry which is preliminary data.</text>
</comment>
<organism evidence="1 2">
    <name type="scientific">Coprinellus micaceus</name>
    <name type="common">Glistening ink-cap mushroom</name>
    <name type="synonym">Coprinus micaceus</name>
    <dbReference type="NCBI Taxonomy" id="71717"/>
    <lineage>
        <taxon>Eukaryota</taxon>
        <taxon>Fungi</taxon>
        <taxon>Dikarya</taxon>
        <taxon>Basidiomycota</taxon>
        <taxon>Agaricomycotina</taxon>
        <taxon>Agaricomycetes</taxon>
        <taxon>Agaricomycetidae</taxon>
        <taxon>Agaricales</taxon>
        <taxon>Agaricineae</taxon>
        <taxon>Psathyrellaceae</taxon>
        <taxon>Coprinellus</taxon>
    </lineage>
</organism>
<dbReference type="Proteomes" id="UP000298030">
    <property type="component" value="Unassembled WGS sequence"/>
</dbReference>
<sequence length="230" mass="25505">MLPLKAVVFGPNGMFGQVLIVPFPRAHIRLRFLLYCPHSPVSENSLPVTASNSPLSPFKTPTFGPPVDPPTSAHVLGLHSYHYQRLCACILAYPLGTRSHLYLDINAAGMGYRCRLSNLKKRIYLGSRKLSTRVSCAINDFNLQRLIPIPQPITLERSPSLDSAIFSTPPYPNSITPSSGIAAGHMSVALLLTDVRRLAFRTEEMHSARRPFTTALHRPLHLHKRATPCH</sequence>
<gene>
    <name evidence="1" type="ORF">FA13DRAFT_163018</name>
</gene>
<keyword evidence="2" id="KW-1185">Reference proteome</keyword>
<reference evidence="1 2" key="1">
    <citation type="journal article" date="2019" name="Nat. Ecol. Evol.">
        <title>Megaphylogeny resolves global patterns of mushroom evolution.</title>
        <authorList>
            <person name="Varga T."/>
            <person name="Krizsan K."/>
            <person name="Foldi C."/>
            <person name="Dima B."/>
            <person name="Sanchez-Garcia M."/>
            <person name="Sanchez-Ramirez S."/>
            <person name="Szollosi G.J."/>
            <person name="Szarkandi J.G."/>
            <person name="Papp V."/>
            <person name="Albert L."/>
            <person name="Andreopoulos W."/>
            <person name="Angelini C."/>
            <person name="Antonin V."/>
            <person name="Barry K.W."/>
            <person name="Bougher N.L."/>
            <person name="Buchanan P."/>
            <person name="Buyck B."/>
            <person name="Bense V."/>
            <person name="Catcheside P."/>
            <person name="Chovatia M."/>
            <person name="Cooper J."/>
            <person name="Damon W."/>
            <person name="Desjardin D."/>
            <person name="Finy P."/>
            <person name="Geml J."/>
            <person name="Haridas S."/>
            <person name="Hughes K."/>
            <person name="Justo A."/>
            <person name="Karasinski D."/>
            <person name="Kautmanova I."/>
            <person name="Kiss B."/>
            <person name="Kocsube S."/>
            <person name="Kotiranta H."/>
            <person name="LaButti K.M."/>
            <person name="Lechner B.E."/>
            <person name="Liimatainen K."/>
            <person name="Lipzen A."/>
            <person name="Lukacs Z."/>
            <person name="Mihaltcheva S."/>
            <person name="Morgado L.N."/>
            <person name="Niskanen T."/>
            <person name="Noordeloos M.E."/>
            <person name="Ohm R.A."/>
            <person name="Ortiz-Santana B."/>
            <person name="Ovrebo C."/>
            <person name="Racz N."/>
            <person name="Riley R."/>
            <person name="Savchenko A."/>
            <person name="Shiryaev A."/>
            <person name="Soop K."/>
            <person name="Spirin V."/>
            <person name="Szebenyi C."/>
            <person name="Tomsovsky M."/>
            <person name="Tulloss R.E."/>
            <person name="Uehling J."/>
            <person name="Grigoriev I.V."/>
            <person name="Vagvolgyi C."/>
            <person name="Papp T."/>
            <person name="Martin F.M."/>
            <person name="Miettinen O."/>
            <person name="Hibbett D.S."/>
            <person name="Nagy L.G."/>
        </authorList>
    </citation>
    <scope>NUCLEOTIDE SEQUENCE [LARGE SCALE GENOMIC DNA]</scope>
    <source>
        <strain evidence="1 2">FP101781</strain>
    </source>
</reference>
<accession>A0A4Y7THF4</accession>
<proteinExistence type="predicted"/>
<protein>
    <submittedName>
        <fullName evidence="1">Uncharacterized protein</fullName>
    </submittedName>
</protein>
<dbReference type="EMBL" id="QPFP01000012">
    <property type="protein sequence ID" value="TEB33620.1"/>
    <property type="molecule type" value="Genomic_DNA"/>
</dbReference>
<evidence type="ECO:0000313" key="1">
    <source>
        <dbReference type="EMBL" id="TEB33620.1"/>
    </source>
</evidence>
<evidence type="ECO:0000313" key="2">
    <source>
        <dbReference type="Proteomes" id="UP000298030"/>
    </source>
</evidence>
<dbReference type="AlphaFoldDB" id="A0A4Y7THF4"/>